<gene>
    <name evidence="2" type="ORF">A2704_02335</name>
</gene>
<reference evidence="2 3" key="1">
    <citation type="journal article" date="2016" name="Nat. Commun.">
        <title>Thousands of microbial genomes shed light on interconnected biogeochemical processes in an aquifer system.</title>
        <authorList>
            <person name="Anantharaman K."/>
            <person name="Brown C.T."/>
            <person name="Hug L.A."/>
            <person name="Sharon I."/>
            <person name="Castelle C.J."/>
            <person name="Probst A.J."/>
            <person name="Thomas B.C."/>
            <person name="Singh A."/>
            <person name="Wilkins M.J."/>
            <person name="Karaoz U."/>
            <person name="Brodie E.L."/>
            <person name="Williams K.H."/>
            <person name="Hubbard S.S."/>
            <person name="Banfield J.F."/>
        </authorList>
    </citation>
    <scope>NUCLEOTIDE SEQUENCE [LARGE SCALE GENOMIC DNA]</scope>
</reference>
<keyword evidence="1" id="KW-0472">Membrane</keyword>
<sequence>MFGLPGSIFALVIALGLFIALGMMHRRWLLGGVLAFYPAALIYGNLPFFAPTSNFAAMGTFVVLLGVCWWAISRHVSGEWGGGFARTVGLAIGALALLIALWVFTVPTLGTILALAPTITNAAQFVGYGGLLLVPVVLLVTRLA</sequence>
<feature type="transmembrane region" description="Helical" evidence="1">
    <location>
        <begin position="84"/>
        <end position="105"/>
    </location>
</feature>
<evidence type="ECO:0000313" key="2">
    <source>
        <dbReference type="EMBL" id="OGG50592.1"/>
    </source>
</evidence>
<feature type="transmembrane region" description="Helical" evidence="1">
    <location>
        <begin position="6"/>
        <end position="23"/>
    </location>
</feature>
<keyword evidence="1" id="KW-1133">Transmembrane helix</keyword>
<dbReference type="Proteomes" id="UP000176445">
    <property type="component" value="Unassembled WGS sequence"/>
</dbReference>
<dbReference type="AlphaFoldDB" id="A0A1F6CNZ0"/>
<accession>A0A1F6CNZ0</accession>
<evidence type="ECO:0000256" key="1">
    <source>
        <dbReference type="SAM" id="Phobius"/>
    </source>
</evidence>
<dbReference type="EMBL" id="MFKW01000048">
    <property type="protein sequence ID" value="OGG50592.1"/>
    <property type="molecule type" value="Genomic_DNA"/>
</dbReference>
<feature type="transmembrane region" description="Helical" evidence="1">
    <location>
        <begin position="55"/>
        <end position="72"/>
    </location>
</feature>
<name>A0A1F6CNZ0_9BACT</name>
<organism evidence="2 3">
    <name type="scientific">Candidatus Kaiserbacteria bacterium RIFCSPHIGHO2_01_FULL_54_36b</name>
    <dbReference type="NCBI Taxonomy" id="1798483"/>
    <lineage>
        <taxon>Bacteria</taxon>
        <taxon>Candidatus Kaiseribacteriota</taxon>
    </lineage>
</organism>
<feature type="transmembrane region" description="Helical" evidence="1">
    <location>
        <begin position="125"/>
        <end position="143"/>
    </location>
</feature>
<comment type="caution">
    <text evidence="2">The sequence shown here is derived from an EMBL/GenBank/DDBJ whole genome shotgun (WGS) entry which is preliminary data.</text>
</comment>
<evidence type="ECO:0000313" key="3">
    <source>
        <dbReference type="Proteomes" id="UP000176445"/>
    </source>
</evidence>
<proteinExistence type="predicted"/>
<feature type="transmembrane region" description="Helical" evidence="1">
    <location>
        <begin position="28"/>
        <end position="49"/>
    </location>
</feature>
<keyword evidence="1" id="KW-0812">Transmembrane</keyword>
<protein>
    <submittedName>
        <fullName evidence="2">Uncharacterized protein</fullName>
    </submittedName>
</protein>